<dbReference type="InterPro" id="IPR027417">
    <property type="entry name" value="P-loop_NTPase"/>
</dbReference>
<name>A0A2N9INI6_FAGSY</name>
<dbReference type="SMART" id="SM00364">
    <property type="entry name" value="LRR_BAC"/>
    <property type="match status" value="7"/>
</dbReference>
<dbReference type="Pfam" id="PF23598">
    <property type="entry name" value="LRR_14"/>
    <property type="match status" value="1"/>
</dbReference>
<evidence type="ECO:0000256" key="1">
    <source>
        <dbReference type="ARBA" id="ARBA00022614"/>
    </source>
</evidence>
<dbReference type="InterPro" id="IPR058192">
    <property type="entry name" value="WHD_ROQ1-like"/>
</dbReference>
<dbReference type="Pfam" id="PF01582">
    <property type="entry name" value="TIR"/>
    <property type="match status" value="2"/>
</dbReference>
<dbReference type="InterPro" id="IPR035897">
    <property type="entry name" value="Toll_tir_struct_dom_sf"/>
</dbReference>
<dbReference type="InterPro" id="IPR002182">
    <property type="entry name" value="NB-ARC"/>
</dbReference>
<dbReference type="InterPro" id="IPR044974">
    <property type="entry name" value="Disease_R_plants"/>
</dbReference>
<accession>A0A2N9INI6</accession>
<dbReference type="Gene3D" id="3.80.10.10">
    <property type="entry name" value="Ribonuclease Inhibitor"/>
    <property type="match status" value="6"/>
</dbReference>
<proteinExistence type="predicted"/>
<dbReference type="Gene3D" id="1.10.8.430">
    <property type="entry name" value="Helical domain of apoptotic protease-activating factors"/>
    <property type="match status" value="2"/>
</dbReference>
<dbReference type="InterPro" id="IPR000157">
    <property type="entry name" value="TIR_dom"/>
</dbReference>
<feature type="domain" description="TIR" evidence="6">
    <location>
        <begin position="32"/>
        <end position="198"/>
    </location>
</feature>
<dbReference type="PROSITE" id="PS50104">
    <property type="entry name" value="TIR"/>
    <property type="match status" value="2"/>
</dbReference>
<dbReference type="Pfam" id="PF00931">
    <property type="entry name" value="NB-ARC"/>
    <property type="match status" value="2"/>
</dbReference>
<dbReference type="SUPFAM" id="SSF52058">
    <property type="entry name" value="L domain-like"/>
    <property type="match status" value="4"/>
</dbReference>
<dbReference type="GO" id="GO:0007165">
    <property type="term" value="P:signal transduction"/>
    <property type="evidence" value="ECO:0007669"/>
    <property type="project" value="InterPro"/>
</dbReference>
<feature type="region of interest" description="Disordered" evidence="5">
    <location>
        <begin position="1"/>
        <end position="30"/>
    </location>
</feature>
<evidence type="ECO:0000256" key="4">
    <source>
        <dbReference type="ARBA" id="ARBA00023027"/>
    </source>
</evidence>
<dbReference type="InterPro" id="IPR003593">
    <property type="entry name" value="AAA+_ATPase"/>
</dbReference>
<dbReference type="SMART" id="SM00255">
    <property type="entry name" value="TIR"/>
    <property type="match status" value="2"/>
</dbReference>
<protein>
    <recommendedName>
        <fullName evidence="6">TIR domain-containing protein</fullName>
    </recommendedName>
</protein>
<dbReference type="InterPro" id="IPR032675">
    <property type="entry name" value="LRR_dom_sf"/>
</dbReference>
<dbReference type="SUPFAM" id="SSF52200">
    <property type="entry name" value="Toll/Interleukin receptor TIR domain"/>
    <property type="match status" value="2"/>
</dbReference>
<dbReference type="InterPro" id="IPR055414">
    <property type="entry name" value="LRR_R13L4/SHOC2-like"/>
</dbReference>
<sequence>MDYEGNTKKRKRSSSADTAGSSSSTSAPVSGGEYEVFLSFRGKDTRKSFTDYLYHDLDYAGIRTFRDNDELRVGEEIGPALLKAIKESKISIPIFSRDYASSKWCLRELAKMVECHNDDTMKQKIFPIFYDVEPSDVRHQTGSYEEAFRQHENDFDQEIVQGWKKAMRVVGQMKGWELEKETNGHDGELVKRVVSKVLLELKKNYMIVTDNLVGIDHHEEEMTKLLHVGSNGVHIVGIYGMGGIGKTTIAKVIYNKFSVHFDCCCFLSDVRETSQQYNGILNLQNQLISKIQNPLATHVDEGINTIRRIFRKKKVFIVLVLDDVDDKSQFDEIVGNRDCFGLGSRIIVTTRDRHVLLLLKADETYEPPVMKLCDSLKLFSKHAFMRESPPEDYQIISKSIVSTAAGLPLALEIIGSFLYGKEKAAWECTLRKLEEIPNDNVQEKLRISYKALDSFQQQIFLDIACFFIGVDKRLPFYFWDGCGFFPNEAVDVLKLRSLVKIGDDNILRMNEQLRDLGRLIVREENLGKHSRLFRHNETLDVLVKQMGTRYVEALELNCSTEWQNPYRFIAEEFKELRNLRWLQWRGCSRQFSPSNIDLKNLVILDLSNNKSLKEDWEGWSQIKMAKKLKVLNLSGCSGLTRTLDFSTLTGLEILNLGKRENLVEIHPSIWKLKNLRVLDISRNSSINDISGDFNTLALRPITKFPDEIGNLEKLEEINASHSSDLHGEIPSSIGRLSSLRILRLDFTNIYSLPRSICGLSRLETLDLFSCRELQSLPDELPSSLTSLLVTCLSMEIFPSRLSNLINLKNLDFTSCVNLVEIPSDIGKLSQLETLILFSCYKLRTLPTEIGAISRLKELKLFACDNLQCIPTFPPSLCTIIVQYCGSLKRLPDLSNLKKLQRIVIEECKNLIEIQGFGKLELLTSLTISNCESLERLPDLSNLGVLNYLSLYGCKKLVEIEGLGGLKSLEILNLSPTSLKRLDLSSLKNVKLRKNHGVLEQKVKNVCDEGNTSGDNAGSSSSTSAPVSGGEYEVFLSFRGEDTRKTFTDHLYHALIQVGIRTFRDNEELPVGEEIHPALLKAIKESTISIPIFSKDYASSKWCLRELAKMVECHNDDTMKQKILPIFYDVKPSNVRHQTGSYEEAFCQHQNDCDQEIVQGWKEAMREVGRMKGWELKEATNGQEGELVKRVVSKVLSELRKNYMVVPDNLVGIDHHEEEMTKLLRVCSNGVHIVGIHGMGGIGKTTIAKVIYNKFCECFDFCCFLEDVREVSQQQNGLLNLQNKLISKTQKDQKEQATYFDEGINIIKRIFCQKKVFIVLDDVDDKSPFDKIVNRDWFGLGSRIIVTTRDKHVLLLLNADETYEPPCMELCHSLELFSKHAFKGESPPEDYRVISERVVSTAAGLPLALVIIGSFLYGKEKAAWEDTLRKLEEIPNDNVQEKLRISYKALDNFQQQIFLDIACFFIGVDKRLPFYFWDGCGFFPNEAVDVLKLGSLVKIEDDNILRMHDQLRDLGRRIACENKDQEYLNSGEHSRLFRHDKALGVLKNRRMAKGLKVLNLSGCSGLIKTLDFSTLTALEILNLGKRENLVEIHPSIWKLKNLRVLDISRNSSITDISGDFNTLALRPIIKFPDEIGNLEKIEEINASQSSDLHGEIPSSIERLSSLRILRLSSTNIYSLPTSICGLSRLETLDLISCRELRSLPDELPSSLTSLLVTCLSMETFPSRLSNLINLKKLAFYFCDNLVEIPRDIGKLSQLETLILFSCYKLRTLPTEIGDISRLNELKLIFCSNLQGIPALPPSLFTIIVGNCPSLERLPDLSDLNKLQRIQIGECKKLIEIQGFGKLELLTSLTISDCESLERLPDLSNLGVLNYLSLYGCKKLVEIEGLGGLKSLEILNLPEEFKVEELDLLSLKNLKLRNMTPVDS</sequence>
<feature type="compositionally biased region" description="Low complexity" evidence="5">
    <location>
        <begin position="15"/>
        <end position="30"/>
    </location>
</feature>
<dbReference type="PRINTS" id="PR00364">
    <property type="entry name" value="DISEASERSIST"/>
</dbReference>
<dbReference type="PANTHER" id="PTHR11017:SF570">
    <property type="entry name" value="DISEASE RESISTANCE PROTEIN (TIR-NBS CLASS)-RELATED"/>
    <property type="match status" value="1"/>
</dbReference>
<evidence type="ECO:0000256" key="3">
    <source>
        <dbReference type="ARBA" id="ARBA00022821"/>
    </source>
</evidence>
<evidence type="ECO:0000259" key="6">
    <source>
        <dbReference type="PROSITE" id="PS50104"/>
    </source>
</evidence>
<evidence type="ECO:0000256" key="2">
    <source>
        <dbReference type="ARBA" id="ARBA00022737"/>
    </source>
</evidence>
<evidence type="ECO:0000313" key="7">
    <source>
        <dbReference type="EMBL" id="SPD25720.1"/>
    </source>
</evidence>
<dbReference type="Pfam" id="PF23282">
    <property type="entry name" value="WHD_ROQ1"/>
    <property type="match status" value="2"/>
</dbReference>
<dbReference type="SMART" id="SM00369">
    <property type="entry name" value="LRR_TYP"/>
    <property type="match status" value="5"/>
</dbReference>
<feature type="domain" description="TIR" evidence="6">
    <location>
        <begin position="1029"/>
        <end position="1198"/>
    </location>
</feature>
<dbReference type="SUPFAM" id="SSF52540">
    <property type="entry name" value="P-loop containing nucleoside triphosphate hydrolases"/>
    <property type="match status" value="2"/>
</dbReference>
<dbReference type="GO" id="GO:0043531">
    <property type="term" value="F:ADP binding"/>
    <property type="evidence" value="ECO:0007669"/>
    <property type="project" value="InterPro"/>
</dbReference>
<dbReference type="PANTHER" id="PTHR11017">
    <property type="entry name" value="LEUCINE-RICH REPEAT-CONTAINING PROTEIN"/>
    <property type="match status" value="1"/>
</dbReference>
<dbReference type="Gene3D" id="3.40.50.10140">
    <property type="entry name" value="Toll/interleukin-1 receptor homology (TIR) domain"/>
    <property type="match status" value="2"/>
</dbReference>
<keyword evidence="2" id="KW-0677">Repeat</keyword>
<dbReference type="InterPro" id="IPR042197">
    <property type="entry name" value="Apaf_helical"/>
</dbReference>
<dbReference type="InterPro" id="IPR003591">
    <property type="entry name" value="Leu-rich_rpt_typical-subtyp"/>
</dbReference>
<keyword evidence="1" id="KW-0433">Leucine-rich repeat</keyword>
<dbReference type="GO" id="GO:0051707">
    <property type="term" value="P:response to other organism"/>
    <property type="evidence" value="ECO:0007669"/>
    <property type="project" value="UniProtKB-ARBA"/>
</dbReference>
<dbReference type="SMART" id="SM00382">
    <property type="entry name" value="AAA"/>
    <property type="match status" value="2"/>
</dbReference>
<organism evidence="7">
    <name type="scientific">Fagus sylvatica</name>
    <name type="common">Beechnut</name>
    <dbReference type="NCBI Taxonomy" id="28930"/>
    <lineage>
        <taxon>Eukaryota</taxon>
        <taxon>Viridiplantae</taxon>
        <taxon>Streptophyta</taxon>
        <taxon>Embryophyta</taxon>
        <taxon>Tracheophyta</taxon>
        <taxon>Spermatophyta</taxon>
        <taxon>Magnoliopsida</taxon>
        <taxon>eudicotyledons</taxon>
        <taxon>Gunneridae</taxon>
        <taxon>Pentapetalae</taxon>
        <taxon>rosids</taxon>
        <taxon>fabids</taxon>
        <taxon>Fagales</taxon>
        <taxon>Fagaceae</taxon>
        <taxon>Fagus</taxon>
    </lineage>
</organism>
<reference evidence="7" key="1">
    <citation type="submission" date="2018-02" db="EMBL/GenBank/DDBJ databases">
        <authorList>
            <person name="Cohen D.B."/>
            <person name="Kent A.D."/>
        </authorList>
    </citation>
    <scope>NUCLEOTIDE SEQUENCE</scope>
</reference>
<dbReference type="FunFam" id="3.40.50.10140:FF:000007">
    <property type="entry name" value="Disease resistance protein (TIR-NBS-LRR class)"/>
    <property type="match status" value="2"/>
</dbReference>
<keyword evidence="3" id="KW-0611">Plant defense</keyword>
<dbReference type="Gene3D" id="3.40.50.300">
    <property type="entry name" value="P-loop containing nucleotide triphosphate hydrolases"/>
    <property type="match status" value="2"/>
</dbReference>
<dbReference type="EMBL" id="OIVN01006128">
    <property type="protein sequence ID" value="SPD25720.1"/>
    <property type="molecule type" value="Genomic_DNA"/>
</dbReference>
<keyword evidence="4" id="KW-0520">NAD</keyword>
<evidence type="ECO:0000256" key="5">
    <source>
        <dbReference type="SAM" id="MobiDB-lite"/>
    </source>
</evidence>
<dbReference type="GO" id="GO:0006952">
    <property type="term" value="P:defense response"/>
    <property type="evidence" value="ECO:0007669"/>
    <property type="project" value="UniProtKB-KW"/>
</dbReference>
<gene>
    <name evidence="7" type="ORF">FSB_LOCUS53602</name>
</gene>